<dbReference type="Proteomes" id="UP001160390">
    <property type="component" value="Unassembled WGS sequence"/>
</dbReference>
<proteinExistence type="inferred from homology"/>
<dbReference type="CDD" id="cd21538">
    <property type="entry name" value="SPOC_TFIIS"/>
    <property type="match status" value="1"/>
</dbReference>
<feature type="compositionally biased region" description="Low complexity" evidence="7">
    <location>
        <begin position="584"/>
        <end position="602"/>
    </location>
</feature>
<feature type="compositionally biased region" description="Polar residues" evidence="7">
    <location>
        <begin position="568"/>
        <end position="577"/>
    </location>
</feature>
<dbReference type="SMART" id="SM00249">
    <property type="entry name" value="PHD"/>
    <property type="match status" value="1"/>
</dbReference>
<reference evidence="9" key="1">
    <citation type="submission" date="2023-01" db="EMBL/GenBank/DDBJ databases">
        <authorList>
            <person name="Piombo E."/>
        </authorList>
    </citation>
    <scope>NUCLEOTIDE SEQUENCE</scope>
</reference>
<evidence type="ECO:0000313" key="10">
    <source>
        <dbReference type="Proteomes" id="UP001160390"/>
    </source>
</evidence>
<dbReference type="PANTHER" id="PTHR11477:SF11">
    <property type="entry name" value="TRANSCRIPTION FACTOR BYE1"/>
    <property type="match status" value="1"/>
</dbReference>
<feature type="compositionally biased region" description="Basic and acidic residues" evidence="7">
    <location>
        <begin position="332"/>
        <end position="342"/>
    </location>
</feature>
<dbReference type="InterPro" id="IPR055499">
    <property type="entry name" value="DUF7071"/>
</dbReference>
<dbReference type="EMBL" id="CABFNP030001360">
    <property type="protein sequence ID" value="CAI6101264.1"/>
    <property type="molecule type" value="Genomic_DNA"/>
</dbReference>
<feature type="region of interest" description="Disordered" evidence="7">
    <location>
        <begin position="488"/>
        <end position="634"/>
    </location>
</feature>
<comment type="function">
    <text evidence="1">Negative regulator of transcription elongation.</text>
</comment>
<keyword evidence="10" id="KW-1185">Reference proteome</keyword>
<feature type="domain" description="TFIIS central" evidence="8">
    <location>
        <begin position="392"/>
        <end position="505"/>
    </location>
</feature>
<dbReference type="GO" id="GO:0005634">
    <property type="term" value="C:nucleus"/>
    <property type="evidence" value="ECO:0007669"/>
    <property type="project" value="TreeGrafter"/>
</dbReference>
<dbReference type="PROSITE" id="PS51321">
    <property type="entry name" value="TFIIS_CENTRAL"/>
    <property type="match status" value="1"/>
</dbReference>
<comment type="caution">
    <text evidence="9">The sequence shown here is derived from an EMBL/GenBank/DDBJ whole genome shotgun (WGS) entry which is preliminary data.</text>
</comment>
<feature type="compositionally biased region" description="Pro residues" evidence="7">
    <location>
        <begin position="846"/>
        <end position="867"/>
    </location>
</feature>
<dbReference type="InterPro" id="IPR019786">
    <property type="entry name" value="Zinc_finger_PHD-type_CS"/>
</dbReference>
<dbReference type="AlphaFoldDB" id="A0AA35VLY7"/>
<dbReference type="SMART" id="SM00510">
    <property type="entry name" value="TFS2M"/>
    <property type="match status" value="1"/>
</dbReference>
<dbReference type="PROSITE" id="PS01359">
    <property type="entry name" value="ZF_PHD_1"/>
    <property type="match status" value="1"/>
</dbReference>
<keyword evidence="4" id="KW-0479">Metal-binding</keyword>
<feature type="region of interest" description="Disordered" evidence="7">
    <location>
        <begin position="1"/>
        <end position="75"/>
    </location>
</feature>
<feature type="compositionally biased region" description="Basic residues" evidence="7">
    <location>
        <begin position="162"/>
        <end position="174"/>
    </location>
</feature>
<feature type="compositionally biased region" description="Low complexity" evidence="7">
    <location>
        <begin position="872"/>
        <end position="914"/>
    </location>
</feature>
<dbReference type="GO" id="GO:0006368">
    <property type="term" value="P:transcription elongation by RNA polymerase II"/>
    <property type="evidence" value="ECO:0007669"/>
    <property type="project" value="TreeGrafter"/>
</dbReference>
<protein>
    <recommendedName>
        <fullName evidence="3">Transcription factor BYE1</fullName>
    </recommendedName>
</protein>
<dbReference type="InterPro" id="IPR012921">
    <property type="entry name" value="SPOC_C"/>
</dbReference>
<dbReference type="Gene3D" id="1.10.472.30">
    <property type="entry name" value="Transcription elongation factor S-II, central domain"/>
    <property type="match status" value="1"/>
</dbReference>
<evidence type="ECO:0000256" key="4">
    <source>
        <dbReference type="ARBA" id="ARBA00022723"/>
    </source>
</evidence>
<gene>
    <name evidence="9" type="ORF">CCHLO57077_00006495</name>
</gene>
<dbReference type="PANTHER" id="PTHR11477">
    <property type="entry name" value="TRANSCRIPTION FACTOR S-II ZINC FINGER DOMAIN-CONTAINING PROTEIN"/>
    <property type="match status" value="1"/>
</dbReference>
<dbReference type="GO" id="GO:0001139">
    <property type="term" value="F:RNA polymerase II complex recruiting activity"/>
    <property type="evidence" value="ECO:0007669"/>
    <property type="project" value="TreeGrafter"/>
</dbReference>
<feature type="compositionally biased region" description="Basic and acidic residues" evidence="7">
    <location>
        <begin position="175"/>
        <end position="306"/>
    </location>
</feature>
<feature type="region of interest" description="Disordered" evidence="7">
    <location>
        <begin position="793"/>
        <end position="937"/>
    </location>
</feature>
<feature type="compositionally biased region" description="Basic residues" evidence="7">
    <location>
        <begin position="1"/>
        <end position="12"/>
    </location>
</feature>
<evidence type="ECO:0000256" key="1">
    <source>
        <dbReference type="ARBA" id="ARBA00002311"/>
    </source>
</evidence>
<sequence>MPTTRSTHKAKAKATANVKVAADAEPRRSVRTTKGQHTKSFDELETPPTKRRQTKKSKKVQEQQEPETTPEEPEEIIRCVCGATEQDEDSGEAWISCEQCLAWQHNVCVGVSSFEDEIPDHYWCEQCRPEDHKELLEGIARGEKPWEARRKAHEEKEAQESKKKKKGGRRGKGKRAADPKDKGKEKEKEKQAQDERQKLEAEKQKEKTQQEEQEKERQRQEEAKEQERQREIAAAEKEKARVKEEQTEREKAEEEKKAKEQEEERAREIEKQEKQEQEQKQEQERQRQLEIEKAEAKEREEQEAAKAKAKPSPDAVAEAPAETTGKGKRKNREGSQEADGKPPKVRRVSAEPAAIKPQKYTAPENIPETIKELPGTRTGPGKALKKSILHVLSDMAKHKRLQVPEGETVDSMAEKSALQIERAVYDTHPGMAKGQKEYSQQIKSLTFNLKNNPELVRGLLEGVHTPPALAVMTSDQLASAELQRQTAEMKARVEKQSILLTQDSGPRVRRTHKGEEVVEDDNLPNANEEPMPLPPGGGAPTRPIKDESVDANDQIHPPGSPQRDDNQPQHSPTQSNFDIGKVFSSVRSPSVSHPRRPSAPVSQPTGPGEDPDVDRMLQDENDSPPYSPTEEAQDPDVVWRGMLAMSTIANFQATAKHIGGANFSSIGPWSKLIPQRMSVAGRIQQQNAVEYLCGLRYSSYTDVIVVNLEPATPEARPEFTAMIEYFASKKRYGVVGDKVAGNVRDTYLVPVLAGEDNYPEFMLNLADNHIPKTRTEPMLLAVFVYRSDPAALKLTTPPTPSNASATPTPTPQGGPQRSQSVSGPAFSPATPQATHGGFNAAAHPQTPVPIPQPPYTRPRPSGSPPAVPGQLAPQHAPPVQGQVPVPQPPQAQHQQYNQAHPAQHPHPQQAHQQQPMPPQQQPSQMSEAQRHQAQQLGQAMAHEVLGPQYISAPTAQFLIPQAWQMSRKEWEVIKKIYERDPRARDDLQYLGGLLDKEPRSAGAR</sequence>
<feature type="compositionally biased region" description="Low complexity" evidence="7">
    <location>
        <begin position="801"/>
        <end position="816"/>
    </location>
</feature>
<dbReference type="InterPro" id="IPR036575">
    <property type="entry name" value="TFIIS_cen_dom_sf"/>
</dbReference>
<organism evidence="9 10">
    <name type="scientific">Clonostachys chloroleuca</name>
    <dbReference type="NCBI Taxonomy" id="1926264"/>
    <lineage>
        <taxon>Eukaryota</taxon>
        <taxon>Fungi</taxon>
        <taxon>Dikarya</taxon>
        <taxon>Ascomycota</taxon>
        <taxon>Pezizomycotina</taxon>
        <taxon>Sordariomycetes</taxon>
        <taxon>Hypocreomycetidae</taxon>
        <taxon>Hypocreales</taxon>
        <taxon>Bionectriaceae</taxon>
        <taxon>Clonostachys</taxon>
    </lineage>
</organism>
<evidence type="ECO:0000313" key="9">
    <source>
        <dbReference type="EMBL" id="CAI6101264.1"/>
    </source>
</evidence>
<dbReference type="SUPFAM" id="SSF57903">
    <property type="entry name" value="FYVE/PHD zinc finger"/>
    <property type="match status" value="1"/>
</dbReference>
<dbReference type="GO" id="GO:0000977">
    <property type="term" value="F:RNA polymerase II transcription regulatory region sequence-specific DNA binding"/>
    <property type="evidence" value="ECO:0007669"/>
    <property type="project" value="TreeGrafter"/>
</dbReference>
<feature type="compositionally biased region" description="Basic and acidic residues" evidence="7">
    <location>
        <begin position="136"/>
        <end position="161"/>
    </location>
</feature>
<feature type="compositionally biased region" description="Acidic residues" evidence="7">
    <location>
        <begin position="64"/>
        <end position="74"/>
    </location>
</feature>
<dbReference type="GO" id="GO:0031564">
    <property type="term" value="P:transcription antitermination"/>
    <property type="evidence" value="ECO:0007669"/>
    <property type="project" value="TreeGrafter"/>
</dbReference>
<dbReference type="Gene3D" id="3.30.40.10">
    <property type="entry name" value="Zinc/RING finger domain, C3HC4 (zinc finger)"/>
    <property type="match status" value="1"/>
</dbReference>
<comment type="similarity">
    <text evidence="2">Belongs to the BYE1 family.</text>
</comment>
<evidence type="ECO:0000256" key="7">
    <source>
        <dbReference type="SAM" id="MobiDB-lite"/>
    </source>
</evidence>
<name>A0AA35VLY7_9HYPO</name>
<dbReference type="GO" id="GO:0006362">
    <property type="term" value="P:transcription elongation by RNA polymerase I"/>
    <property type="evidence" value="ECO:0007669"/>
    <property type="project" value="TreeGrafter"/>
</dbReference>
<dbReference type="InterPro" id="IPR013083">
    <property type="entry name" value="Znf_RING/FYVE/PHD"/>
</dbReference>
<feature type="compositionally biased region" description="Basic residues" evidence="7">
    <location>
        <begin position="49"/>
        <end position="58"/>
    </location>
</feature>
<evidence type="ECO:0000259" key="8">
    <source>
        <dbReference type="PROSITE" id="PS51321"/>
    </source>
</evidence>
<dbReference type="GO" id="GO:0008270">
    <property type="term" value="F:zinc ion binding"/>
    <property type="evidence" value="ECO:0007669"/>
    <property type="project" value="UniProtKB-KW"/>
</dbReference>
<dbReference type="InterPro" id="IPR003618">
    <property type="entry name" value="TFIIS_cen_dom"/>
</dbReference>
<keyword evidence="5" id="KW-0863">Zinc-finger</keyword>
<feature type="compositionally biased region" description="Polar residues" evidence="7">
    <location>
        <begin position="925"/>
        <end position="937"/>
    </location>
</feature>
<evidence type="ECO:0000256" key="6">
    <source>
        <dbReference type="ARBA" id="ARBA00022833"/>
    </source>
</evidence>
<accession>A0AA35VLY7</accession>
<keyword evidence="6" id="KW-0862">Zinc</keyword>
<dbReference type="Pfam" id="PF07744">
    <property type="entry name" value="SPOC"/>
    <property type="match status" value="1"/>
</dbReference>
<dbReference type="InterPro" id="IPR001965">
    <property type="entry name" value="Znf_PHD"/>
</dbReference>
<dbReference type="Pfam" id="PF20826">
    <property type="entry name" value="PHD_5"/>
    <property type="match status" value="1"/>
</dbReference>
<evidence type="ECO:0000256" key="5">
    <source>
        <dbReference type="ARBA" id="ARBA00022771"/>
    </source>
</evidence>
<evidence type="ECO:0000256" key="2">
    <source>
        <dbReference type="ARBA" id="ARBA00011050"/>
    </source>
</evidence>
<dbReference type="SUPFAM" id="SSF46942">
    <property type="entry name" value="Elongation factor TFIIS domain 2"/>
    <property type="match status" value="1"/>
</dbReference>
<dbReference type="Pfam" id="PF23257">
    <property type="entry name" value="DUF7071"/>
    <property type="match status" value="1"/>
</dbReference>
<dbReference type="Pfam" id="PF07500">
    <property type="entry name" value="TFIIS_M"/>
    <property type="match status" value="1"/>
</dbReference>
<evidence type="ECO:0000256" key="3">
    <source>
        <dbReference type="ARBA" id="ARBA00021616"/>
    </source>
</evidence>
<feature type="region of interest" description="Disordered" evidence="7">
    <location>
        <begin position="136"/>
        <end position="382"/>
    </location>
</feature>
<dbReference type="InterPro" id="IPR011011">
    <property type="entry name" value="Znf_FYVE_PHD"/>
</dbReference>
<dbReference type="GO" id="GO:0031440">
    <property type="term" value="P:regulation of mRNA 3'-end processing"/>
    <property type="evidence" value="ECO:0007669"/>
    <property type="project" value="TreeGrafter"/>
</dbReference>